<reference evidence="1 2" key="1">
    <citation type="journal article" date="2018" name="Mol. Biol. Evol.">
        <title>Broad Genomic Sampling Reveals a Smut Pathogenic Ancestry of the Fungal Clade Ustilaginomycotina.</title>
        <authorList>
            <person name="Kijpornyongpan T."/>
            <person name="Mondo S.J."/>
            <person name="Barry K."/>
            <person name="Sandor L."/>
            <person name="Lee J."/>
            <person name="Lipzen A."/>
            <person name="Pangilinan J."/>
            <person name="LaButti K."/>
            <person name="Hainaut M."/>
            <person name="Henrissat B."/>
            <person name="Grigoriev I.V."/>
            <person name="Spatafora J.W."/>
            <person name="Aime M.C."/>
        </authorList>
    </citation>
    <scope>NUCLEOTIDE SEQUENCE [LARGE SCALE GENOMIC DNA]</scope>
    <source>
        <strain evidence="1 2">SA 807</strain>
    </source>
</reference>
<evidence type="ECO:0000313" key="1">
    <source>
        <dbReference type="EMBL" id="PWN52369.1"/>
    </source>
</evidence>
<sequence length="170" mass="18743">MIGSRSSLRPHASPAIGRPLENRHCTPFPHFSHALPFLLLPSSSRFDLVKFPVRLACISGERVCASYPAAADKFFWCLKPAVNLALVSECINHRGKRVGCGHQADRRATNALSREVFKLSSSLYKRELVRKGKRSQHVSPPPPFHPLHPHIISLSLQVEGVPAPIGGFPC</sequence>
<name>A0ACD0P2U5_9BASI</name>
<proteinExistence type="predicted"/>
<dbReference type="EMBL" id="KZ819781">
    <property type="protein sequence ID" value="PWN52369.1"/>
    <property type="molecule type" value="Genomic_DNA"/>
</dbReference>
<protein>
    <submittedName>
        <fullName evidence="1">Uncharacterized protein</fullName>
    </submittedName>
</protein>
<accession>A0ACD0P2U5</accession>
<organism evidence="1 2">
    <name type="scientific">Violaceomyces palustris</name>
    <dbReference type="NCBI Taxonomy" id="1673888"/>
    <lineage>
        <taxon>Eukaryota</taxon>
        <taxon>Fungi</taxon>
        <taxon>Dikarya</taxon>
        <taxon>Basidiomycota</taxon>
        <taxon>Ustilaginomycotina</taxon>
        <taxon>Ustilaginomycetes</taxon>
        <taxon>Violaceomycetales</taxon>
        <taxon>Violaceomycetaceae</taxon>
        <taxon>Violaceomyces</taxon>
    </lineage>
</organism>
<evidence type="ECO:0000313" key="2">
    <source>
        <dbReference type="Proteomes" id="UP000245626"/>
    </source>
</evidence>
<gene>
    <name evidence="1" type="ORF">IE53DRAFT_288152</name>
</gene>
<keyword evidence="2" id="KW-1185">Reference proteome</keyword>
<dbReference type="Proteomes" id="UP000245626">
    <property type="component" value="Unassembled WGS sequence"/>
</dbReference>